<proteinExistence type="predicted"/>
<evidence type="ECO:0000313" key="1">
    <source>
        <dbReference type="EMBL" id="GFH24092.1"/>
    </source>
</evidence>
<name>A0A6A0A352_HAELA</name>
<comment type="caution">
    <text evidence="1">The sequence shown here is derived from an EMBL/GenBank/DDBJ whole genome shotgun (WGS) entry which is preliminary data.</text>
</comment>
<sequence length="135" mass="15046">TQAAELPSQIAQELAELQKARQQEREMLRREAGLEVQAPSKAAVGVSSRASDPVLGRCCLRPGASCMNGQRQEQLVVCEHLASSKAQVTEPQRRLEVSCDKGCSLLFHYPWCWRHFKAAYKAHVNPAFEDIVLSK</sequence>
<evidence type="ECO:0000313" key="2">
    <source>
        <dbReference type="Proteomes" id="UP000485058"/>
    </source>
</evidence>
<protein>
    <submittedName>
        <fullName evidence="1">Uncharacterized protein</fullName>
    </submittedName>
</protein>
<feature type="non-terminal residue" evidence="1">
    <location>
        <position position="1"/>
    </location>
</feature>
<accession>A0A6A0A352</accession>
<dbReference type="Proteomes" id="UP000485058">
    <property type="component" value="Unassembled WGS sequence"/>
</dbReference>
<keyword evidence="2" id="KW-1185">Reference proteome</keyword>
<organism evidence="1 2">
    <name type="scientific">Haematococcus lacustris</name>
    <name type="common">Green alga</name>
    <name type="synonym">Haematococcus pluvialis</name>
    <dbReference type="NCBI Taxonomy" id="44745"/>
    <lineage>
        <taxon>Eukaryota</taxon>
        <taxon>Viridiplantae</taxon>
        <taxon>Chlorophyta</taxon>
        <taxon>core chlorophytes</taxon>
        <taxon>Chlorophyceae</taxon>
        <taxon>CS clade</taxon>
        <taxon>Chlamydomonadales</taxon>
        <taxon>Haematococcaceae</taxon>
        <taxon>Haematococcus</taxon>
    </lineage>
</organism>
<reference evidence="1 2" key="1">
    <citation type="submission" date="2020-02" db="EMBL/GenBank/DDBJ databases">
        <title>Draft genome sequence of Haematococcus lacustris strain NIES-144.</title>
        <authorList>
            <person name="Morimoto D."/>
            <person name="Nakagawa S."/>
            <person name="Yoshida T."/>
            <person name="Sawayama S."/>
        </authorList>
    </citation>
    <scope>NUCLEOTIDE SEQUENCE [LARGE SCALE GENOMIC DNA]</scope>
    <source>
        <strain evidence="1 2">NIES-144</strain>
    </source>
</reference>
<dbReference type="EMBL" id="BLLF01002441">
    <property type="protein sequence ID" value="GFH24092.1"/>
    <property type="molecule type" value="Genomic_DNA"/>
</dbReference>
<dbReference type="AlphaFoldDB" id="A0A6A0A352"/>
<gene>
    <name evidence="1" type="ORF">HaLaN_21817</name>
</gene>
<feature type="non-terminal residue" evidence="1">
    <location>
        <position position="135"/>
    </location>
</feature>